<accession>A0A3N1KYX5</accession>
<dbReference type="GO" id="GO:0008521">
    <property type="term" value="F:acetyl-CoA transmembrane transporter activity"/>
    <property type="evidence" value="ECO:0007669"/>
    <property type="project" value="InterPro"/>
</dbReference>
<keyword evidence="8" id="KW-1185">Reference proteome</keyword>
<keyword evidence="5 6" id="KW-0472">Membrane</keyword>
<dbReference type="OrthoDB" id="9787815at2"/>
<dbReference type="Pfam" id="PF13000">
    <property type="entry name" value="Acatn"/>
    <property type="match status" value="1"/>
</dbReference>
<dbReference type="Proteomes" id="UP000278222">
    <property type="component" value="Unassembled WGS sequence"/>
</dbReference>
<comment type="caution">
    <text evidence="7">The sequence shown here is derived from an EMBL/GenBank/DDBJ whole genome shotgun (WGS) entry which is preliminary data.</text>
</comment>
<feature type="transmembrane region" description="Helical" evidence="6">
    <location>
        <begin position="49"/>
        <end position="68"/>
    </location>
</feature>
<reference evidence="7 8" key="1">
    <citation type="submission" date="2018-11" db="EMBL/GenBank/DDBJ databases">
        <title>Genomic Encyclopedia of Type Strains, Phase IV (KMG-IV): sequencing the most valuable type-strain genomes for metagenomic binning, comparative biology and taxonomic classification.</title>
        <authorList>
            <person name="Goeker M."/>
        </authorList>
    </citation>
    <scope>NUCLEOTIDE SEQUENCE [LARGE SCALE GENOMIC DNA]</scope>
    <source>
        <strain evidence="7 8">DSM 5900</strain>
    </source>
</reference>
<organism evidence="7 8">
    <name type="scientific">Stella humosa</name>
    <dbReference type="NCBI Taxonomy" id="94"/>
    <lineage>
        <taxon>Bacteria</taxon>
        <taxon>Pseudomonadati</taxon>
        <taxon>Pseudomonadota</taxon>
        <taxon>Alphaproteobacteria</taxon>
        <taxon>Rhodospirillales</taxon>
        <taxon>Stellaceae</taxon>
        <taxon>Stella</taxon>
    </lineage>
</organism>
<dbReference type="AlphaFoldDB" id="A0A3N1KYX5"/>
<dbReference type="SUPFAM" id="SSF103473">
    <property type="entry name" value="MFS general substrate transporter"/>
    <property type="match status" value="1"/>
</dbReference>
<evidence type="ECO:0000313" key="8">
    <source>
        <dbReference type="Proteomes" id="UP000278222"/>
    </source>
</evidence>
<dbReference type="PANTHER" id="PTHR12778:SF10">
    <property type="entry name" value="MAJOR FACILITATOR SUPERFAMILY DOMAIN-CONTAINING PROTEIN 3"/>
    <property type="match status" value="1"/>
</dbReference>
<dbReference type="Gene3D" id="1.20.1250.20">
    <property type="entry name" value="MFS general substrate transporter like domains"/>
    <property type="match status" value="1"/>
</dbReference>
<sequence length="443" mass="46093">MDGAGRGLAAIWRQPRLATVLGLGFASGLPLPLTFGTLSFWLAESGVSRTAIGLFALVGTAYSLKFLWAPLVDSLPLPVLTGRFGRRRGWTLAVQAALIAAIALLGLTDPAVDPALTAMAALAVAFLSATQDIVIDAYRIELLEPEEQGMGAAAIQWGYRGGMLAASAGALYAAAFGGWAVAYAVMASLMLVGVATVLLSPEPARPPHPLDPAAQPPSSAATGGLARAAAWARDAVVAPFAEFARRPGWLAILLFVVLYKLGDALAGVMANPFYVALGFTKIEVANVAKLFGVAATLAGLAVAGLIVYRWGVYRSLLVCGLLQAASNLTYVLQAWAGHDVWVLTLTILLENFTGGMGSAAFVAYLSGLCSLAFTATQYALLSSLAAVGRTTLSASGGWLADRLDWVPFFLATTAAALPALLILLWLGRRFPIDPPAAARPATR</sequence>
<dbReference type="PANTHER" id="PTHR12778">
    <property type="entry name" value="SOLUTE CARRIER FAMILY 33 ACETYL-COA TRANSPORTER -RELATED"/>
    <property type="match status" value="1"/>
</dbReference>
<gene>
    <name evidence="7" type="ORF">EDC65_3718</name>
</gene>
<dbReference type="NCBIfam" id="TIGR00901">
    <property type="entry name" value="2A0125"/>
    <property type="match status" value="1"/>
</dbReference>
<evidence type="ECO:0000256" key="1">
    <source>
        <dbReference type="ARBA" id="ARBA00004141"/>
    </source>
</evidence>
<evidence type="ECO:0000256" key="4">
    <source>
        <dbReference type="ARBA" id="ARBA00022989"/>
    </source>
</evidence>
<keyword evidence="4 6" id="KW-1133">Transmembrane helix</keyword>
<name>A0A3N1KYX5_9PROT</name>
<dbReference type="InterPro" id="IPR024371">
    <property type="entry name" value="AcetylCoA_trans_1-like"/>
</dbReference>
<dbReference type="InterPro" id="IPR036259">
    <property type="entry name" value="MFS_trans_sf"/>
</dbReference>
<feature type="transmembrane region" description="Helical" evidence="6">
    <location>
        <begin position="89"/>
        <end position="108"/>
    </location>
</feature>
<dbReference type="GO" id="GO:0016020">
    <property type="term" value="C:membrane"/>
    <property type="evidence" value="ECO:0007669"/>
    <property type="project" value="UniProtKB-SubCell"/>
</dbReference>
<dbReference type="GO" id="GO:0035348">
    <property type="term" value="P:acetyl-CoA transmembrane transport"/>
    <property type="evidence" value="ECO:0007669"/>
    <property type="project" value="InterPro"/>
</dbReference>
<feature type="transmembrane region" description="Helical" evidence="6">
    <location>
        <begin position="405"/>
        <end position="426"/>
    </location>
</feature>
<comment type="subcellular location">
    <subcellularLocation>
        <location evidence="1">Membrane</location>
        <topology evidence="1">Multi-pass membrane protein</topology>
    </subcellularLocation>
</comment>
<feature type="transmembrane region" description="Helical" evidence="6">
    <location>
        <begin position="20"/>
        <end position="43"/>
    </location>
</feature>
<keyword evidence="2" id="KW-0813">Transport</keyword>
<dbReference type="InterPro" id="IPR004752">
    <property type="entry name" value="AmpG_permease/AT-1"/>
</dbReference>
<feature type="transmembrane region" description="Helical" evidence="6">
    <location>
        <begin position="170"/>
        <end position="199"/>
    </location>
</feature>
<evidence type="ECO:0000256" key="6">
    <source>
        <dbReference type="SAM" id="Phobius"/>
    </source>
</evidence>
<evidence type="ECO:0000313" key="7">
    <source>
        <dbReference type="EMBL" id="ROP84367.1"/>
    </source>
</evidence>
<evidence type="ECO:0000256" key="2">
    <source>
        <dbReference type="ARBA" id="ARBA00022448"/>
    </source>
</evidence>
<proteinExistence type="predicted"/>
<evidence type="ECO:0000256" key="3">
    <source>
        <dbReference type="ARBA" id="ARBA00022692"/>
    </source>
</evidence>
<dbReference type="RefSeq" id="WP_123692245.1">
    <property type="nucleotide sequence ID" value="NZ_RJKX01000015.1"/>
</dbReference>
<protein>
    <submittedName>
        <fullName evidence="7">PAT family beta-lactamase induction signal transducer AmpG</fullName>
    </submittedName>
</protein>
<feature type="transmembrane region" description="Helical" evidence="6">
    <location>
        <begin position="287"/>
        <end position="310"/>
    </location>
</feature>
<feature type="transmembrane region" description="Helical" evidence="6">
    <location>
        <begin position="249"/>
        <end position="275"/>
    </location>
</feature>
<dbReference type="EMBL" id="RJKX01000015">
    <property type="protein sequence ID" value="ROP84367.1"/>
    <property type="molecule type" value="Genomic_DNA"/>
</dbReference>
<keyword evidence="3 6" id="KW-0812">Transmembrane</keyword>
<evidence type="ECO:0000256" key="5">
    <source>
        <dbReference type="ARBA" id="ARBA00023136"/>
    </source>
</evidence>